<dbReference type="OrthoDB" id="8440979at2"/>
<evidence type="ECO:0000256" key="1">
    <source>
        <dbReference type="SAM" id="Phobius"/>
    </source>
</evidence>
<evidence type="ECO:0000313" key="2">
    <source>
        <dbReference type="EMBL" id="TDP84143.1"/>
    </source>
</evidence>
<feature type="transmembrane region" description="Helical" evidence="1">
    <location>
        <begin position="15"/>
        <end position="37"/>
    </location>
</feature>
<accession>A0A4R6RD79</accession>
<sequence>MSARDTQTTGSKRSLAPLGAVVIAIAAFACVEATGWVMRQTDRTNFLARAFSHTEATLKAAVDPRFQTKADEIARVLTRLVVIDAIKGAALFDGSGHLQDSFGERTETGFESILRVPSNVFGTADPTRAEFYLAPAVTGTPFHLLVRTDVGEMAGLEGLAGRRITALAAAAAAAAGATTLLFVWFGVAVPIRRIVAVAEKAIAHPGMADVGPPIRGAAGELATLAAGVERLRSSLAEIWRTKVLVADAILESAPFAVVQLAPDGSPIFGNPAATALFGHDVAHGADPGVPVIVRDLETAERTVLREHFERHGGAPRLVEIAGSTGDHYAQAASLVVGADTRSPTTIAMFADVTATHGARLGAEGERDRLAALARLMARREAELKFSLETSLTLLSGDARGREAHLDIAPFAREWLDTATAAGLVVARSAVNEDAPPVAGPREDLRATMRLALLLAYARSARPPVQMLVEVKGINFETVGLTVRATGAEGVGEETLGVDWQLPLGALRAAVRRVGGQMSEVVVEEDEVIVRIVLRGAAERLTATRKKA</sequence>
<evidence type="ECO:0000313" key="3">
    <source>
        <dbReference type="Proteomes" id="UP000294547"/>
    </source>
</evidence>
<dbReference type="Proteomes" id="UP000294547">
    <property type="component" value="Unassembled WGS sequence"/>
</dbReference>
<dbReference type="EMBL" id="SNXY01000008">
    <property type="protein sequence ID" value="TDP84143.1"/>
    <property type="molecule type" value="Genomic_DNA"/>
</dbReference>
<dbReference type="AlphaFoldDB" id="A0A4R6RD79"/>
<keyword evidence="1" id="KW-0472">Membrane</keyword>
<reference evidence="2 3" key="1">
    <citation type="submission" date="2019-03" db="EMBL/GenBank/DDBJ databases">
        <title>Genomic Encyclopedia of Type Strains, Phase IV (KMG-IV): sequencing the most valuable type-strain genomes for metagenomic binning, comparative biology and taxonomic classification.</title>
        <authorList>
            <person name="Goeker M."/>
        </authorList>
    </citation>
    <scope>NUCLEOTIDE SEQUENCE [LARGE SCALE GENOMIC DNA]</scope>
    <source>
        <strain evidence="2 3">DSM 102969</strain>
    </source>
</reference>
<keyword evidence="1" id="KW-0812">Transmembrane</keyword>
<keyword evidence="1" id="KW-1133">Transmembrane helix</keyword>
<feature type="transmembrane region" description="Helical" evidence="1">
    <location>
        <begin position="166"/>
        <end position="187"/>
    </location>
</feature>
<keyword evidence="3" id="KW-1185">Reference proteome</keyword>
<gene>
    <name evidence="2" type="ORF">EDD54_2747</name>
</gene>
<proteinExistence type="predicted"/>
<dbReference type="RefSeq" id="WP_126540060.1">
    <property type="nucleotide sequence ID" value="NZ_BSPM01000002.1"/>
</dbReference>
<protein>
    <submittedName>
        <fullName evidence="2">Uncharacterized protein</fullName>
    </submittedName>
</protein>
<name>A0A4R6RD79_9HYPH</name>
<comment type="caution">
    <text evidence="2">The sequence shown here is derived from an EMBL/GenBank/DDBJ whole genome shotgun (WGS) entry which is preliminary data.</text>
</comment>
<dbReference type="PROSITE" id="PS51257">
    <property type="entry name" value="PROKAR_LIPOPROTEIN"/>
    <property type="match status" value="1"/>
</dbReference>
<organism evidence="2 3">
    <name type="scientific">Oharaeibacter diazotrophicus</name>
    <dbReference type="NCBI Taxonomy" id="1920512"/>
    <lineage>
        <taxon>Bacteria</taxon>
        <taxon>Pseudomonadati</taxon>
        <taxon>Pseudomonadota</taxon>
        <taxon>Alphaproteobacteria</taxon>
        <taxon>Hyphomicrobiales</taxon>
        <taxon>Pleomorphomonadaceae</taxon>
        <taxon>Oharaeibacter</taxon>
    </lineage>
</organism>